<dbReference type="OrthoDB" id="5320087at2"/>
<dbReference type="SUPFAM" id="SSF56925">
    <property type="entry name" value="OMPA-like"/>
    <property type="match status" value="1"/>
</dbReference>
<dbReference type="InterPro" id="IPR011250">
    <property type="entry name" value="OMP/PagP_B-barrel"/>
</dbReference>
<organism evidence="1 2">
    <name type="scientific">Helicobacter didelphidarum</name>
    <dbReference type="NCBI Taxonomy" id="2040648"/>
    <lineage>
        <taxon>Bacteria</taxon>
        <taxon>Pseudomonadati</taxon>
        <taxon>Campylobacterota</taxon>
        <taxon>Epsilonproteobacteria</taxon>
        <taxon>Campylobacterales</taxon>
        <taxon>Helicobacteraceae</taxon>
        <taxon>Helicobacter</taxon>
    </lineage>
</organism>
<evidence type="ECO:0000313" key="1">
    <source>
        <dbReference type="EMBL" id="RDU62473.1"/>
    </source>
</evidence>
<dbReference type="RefSeq" id="WP_115543721.1">
    <property type="nucleotide sequence ID" value="NZ_NXLQ01000031.1"/>
</dbReference>
<dbReference type="AlphaFoldDB" id="A0A3D8IBA8"/>
<dbReference type="EMBL" id="NXLQ01000031">
    <property type="protein sequence ID" value="RDU62473.1"/>
    <property type="molecule type" value="Genomic_DNA"/>
</dbReference>
<protein>
    <submittedName>
        <fullName evidence="1">Uncharacterized protein</fullName>
    </submittedName>
</protein>
<reference evidence="1 2" key="1">
    <citation type="submission" date="2018-04" db="EMBL/GenBank/DDBJ databases">
        <title>Novel Campyloabacter and Helicobacter Species and Strains.</title>
        <authorList>
            <person name="Mannion A.J."/>
            <person name="Shen Z."/>
            <person name="Fox J.G."/>
        </authorList>
    </citation>
    <scope>NUCLEOTIDE SEQUENCE [LARGE SCALE GENOMIC DNA]</scope>
    <source>
        <strain evidence="1 2">MIT 17-337</strain>
    </source>
</reference>
<evidence type="ECO:0000313" key="2">
    <source>
        <dbReference type="Proteomes" id="UP000256379"/>
    </source>
</evidence>
<keyword evidence="2" id="KW-1185">Reference proteome</keyword>
<proteinExistence type="predicted"/>
<name>A0A3D8IBA8_9HELI</name>
<comment type="caution">
    <text evidence="1">The sequence shown here is derived from an EMBL/GenBank/DDBJ whole genome shotgun (WGS) entry which is preliminary data.</text>
</comment>
<dbReference type="Proteomes" id="UP000256379">
    <property type="component" value="Unassembled WGS sequence"/>
</dbReference>
<accession>A0A3D8IBA8</accession>
<sequence>MLQNQIKLLLISFLFSLTLLHAKPVSVDEIFTQRQQFKILASFSYININRKELVLSTISVPQANGSAIQIPCVSHANVNQDYLNFGLQMRYGVYKRVELFTIVNAFWQNSIAHVNGGGIVSQNRGDFGSWNLGVLVQAKKEGKAPSLFVGGSMDLLDQTMFSNNSKALQYFKGFSIFATSFYTIDPIVLLLQANFRLNLNKTLDGLSINNAETFTLSPMVYFAVNPYISLNCGIKYQYKTQDSMDGVMVSPQGSSLSYVFGVAYEIKAKLIFFADAEYKNTSEYSAGALNITLSYRI</sequence>
<gene>
    <name evidence="1" type="ORF">CQA53_09260</name>
</gene>